<reference evidence="1" key="1">
    <citation type="submission" date="2018-08" db="EMBL/GenBank/DDBJ databases">
        <title>Identification of Burkholderia cepacia strains that express a Burkholderia pseudomallei-like capsular polysaccharide.</title>
        <authorList>
            <person name="Burtnick M.N."/>
            <person name="Vongsouvath M."/>
            <person name="Newton P."/>
            <person name="Wuthiekanun V."/>
            <person name="Limmathurotsakul D."/>
            <person name="Brett P.J."/>
            <person name="Chantratita N."/>
            <person name="Dance D.A."/>
        </authorList>
    </citation>
    <scope>NUCLEOTIDE SEQUENCE</scope>
    <source>
        <strain evidence="1">SBXCC001</strain>
    </source>
</reference>
<protein>
    <submittedName>
        <fullName evidence="1">Uncharacterized protein</fullName>
    </submittedName>
</protein>
<proteinExistence type="predicted"/>
<sequence length="57" mass="6881">MLLSLNYRAQRITISPDHAYRIANRELTEQEIQDRCRDALRFKAERPARRRRQTKPA</sequence>
<dbReference type="Proteomes" id="UP001272137">
    <property type="component" value="Unassembled WGS sequence"/>
</dbReference>
<dbReference type="AlphaFoldDB" id="A0AAW9CSV3"/>
<accession>A0AAW9CSV3</accession>
<evidence type="ECO:0000313" key="2">
    <source>
        <dbReference type="Proteomes" id="UP001272137"/>
    </source>
</evidence>
<name>A0AAW9CSV3_BURTH</name>
<gene>
    <name evidence="1" type="ORF">C7S16_5726</name>
</gene>
<comment type="caution">
    <text evidence="1">The sequence shown here is derived from an EMBL/GenBank/DDBJ whole genome shotgun (WGS) entry which is preliminary data.</text>
</comment>
<dbReference type="EMBL" id="QXCT01000001">
    <property type="protein sequence ID" value="MDW9253694.1"/>
    <property type="molecule type" value="Genomic_DNA"/>
</dbReference>
<evidence type="ECO:0000313" key="1">
    <source>
        <dbReference type="EMBL" id="MDW9253694.1"/>
    </source>
</evidence>
<organism evidence="1 2">
    <name type="scientific">Burkholderia thailandensis</name>
    <dbReference type="NCBI Taxonomy" id="57975"/>
    <lineage>
        <taxon>Bacteria</taxon>
        <taxon>Pseudomonadati</taxon>
        <taxon>Pseudomonadota</taxon>
        <taxon>Betaproteobacteria</taxon>
        <taxon>Burkholderiales</taxon>
        <taxon>Burkholderiaceae</taxon>
        <taxon>Burkholderia</taxon>
        <taxon>pseudomallei group</taxon>
    </lineage>
</organism>